<dbReference type="AlphaFoldDB" id="A0A6M8SMT9"/>
<feature type="domain" description="Histidine kinase" evidence="5">
    <location>
        <begin position="304"/>
        <end position="537"/>
    </location>
</feature>
<reference evidence="6 7" key="1">
    <citation type="submission" date="2020-05" db="EMBL/GenBank/DDBJ databases">
        <title>Complete genome sequence of Deefgea sp. D17.</title>
        <authorList>
            <person name="Bae J.-W."/>
            <person name="Han J.E."/>
        </authorList>
    </citation>
    <scope>NUCLEOTIDE SEQUENCE [LARGE SCALE GENOMIC DNA]</scope>
    <source>
        <strain evidence="6 7">D17</strain>
    </source>
</reference>
<feature type="transmembrane region" description="Helical" evidence="4">
    <location>
        <begin position="223"/>
        <end position="243"/>
    </location>
</feature>
<dbReference type="KEGG" id="dee:HQN60_04280"/>
<evidence type="ECO:0000259" key="5">
    <source>
        <dbReference type="PROSITE" id="PS50109"/>
    </source>
</evidence>
<evidence type="ECO:0000313" key="7">
    <source>
        <dbReference type="Proteomes" id="UP000504844"/>
    </source>
</evidence>
<evidence type="ECO:0000256" key="2">
    <source>
        <dbReference type="ARBA" id="ARBA00012438"/>
    </source>
</evidence>
<evidence type="ECO:0000256" key="4">
    <source>
        <dbReference type="SAM" id="Phobius"/>
    </source>
</evidence>
<gene>
    <name evidence="6" type="ORF">HQN60_04280</name>
</gene>
<keyword evidence="6" id="KW-0808">Transferase</keyword>
<dbReference type="Gene3D" id="1.10.287.130">
    <property type="match status" value="1"/>
</dbReference>
<comment type="catalytic activity">
    <reaction evidence="1">
        <text>ATP + protein L-histidine = ADP + protein N-phospho-L-histidine.</text>
        <dbReference type="EC" id="2.7.13.3"/>
    </reaction>
</comment>
<dbReference type="CDD" id="cd00075">
    <property type="entry name" value="HATPase"/>
    <property type="match status" value="1"/>
</dbReference>
<name>A0A6M8SMT9_9NEIS</name>
<dbReference type="InterPro" id="IPR004358">
    <property type="entry name" value="Sig_transdc_His_kin-like_C"/>
</dbReference>
<evidence type="ECO:0000313" key="6">
    <source>
        <dbReference type="EMBL" id="QKJ65991.1"/>
    </source>
</evidence>
<dbReference type="InterPro" id="IPR036890">
    <property type="entry name" value="HATPase_C_sf"/>
</dbReference>
<dbReference type="InterPro" id="IPR003661">
    <property type="entry name" value="HisK_dim/P_dom"/>
</dbReference>
<dbReference type="SUPFAM" id="SSF55874">
    <property type="entry name" value="ATPase domain of HSP90 chaperone/DNA topoisomerase II/histidine kinase"/>
    <property type="match status" value="1"/>
</dbReference>
<sequence>MRQETKQQFNQLDWSAMLALLCALLAAVFVYLSYFTLAERQEASDRRYESFLLAEQMRLSSDQLTLMARAYAATGNPKFLQFYNQILDIRNGIQPRPEKYHRVYWDLLMPQQGLPPFPNGQTISLKKLLDENGFTEQELQQLHAAQASSDQLAELEKNVFKLVAQNKPKVAGNYVTPAAVSQLYSEAYFQAKSQIMGRINEFYHLQEARNNSNVAHAVNKNNLMIAFAVLSFIGLIVSLAFSFKARAHLAAQFIVDLQKEVTEQTNIIIEKNQELTHAFDLMAKAQKNLIESEKMASLGALVVGVAHEINTPVGICITATSYMEEENNELSKMVSDQSLKKKSLENYLEKFDQSIKLSLKNLHRIAGIINNFKEVAVDQDVDVFSSVDLKEDIQYMIDEIVLSNQYSQNQINIDLHCDEQWICLCYPGVLIKVLRQLLKNALIHAFDPGADGQVDIVVAKIDDWYQISVQDNGKGMQELEQLKIFDPFYTTKRNQGGIGLGLPIVFNLVTQKLGGSIRCTSVAEQGTCFQIKIPVEGKSVDHP</sequence>
<feature type="transmembrane region" description="Helical" evidence="4">
    <location>
        <begin position="14"/>
        <end position="37"/>
    </location>
</feature>
<proteinExistence type="predicted"/>
<keyword evidence="4" id="KW-0472">Membrane</keyword>
<dbReference type="RefSeq" id="WP_173532495.1">
    <property type="nucleotide sequence ID" value="NZ_CP054143.1"/>
</dbReference>
<dbReference type="GO" id="GO:0000155">
    <property type="term" value="F:phosphorelay sensor kinase activity"/>
    <property type="evidence" value="ECO:0007669"/>
    <property type="project" value="InterPro"/>
</dbReference>
<keyword evidence="6" id="KW-0418">Kinase</keyword>
<dbReference type="PANTHER" id="PTHR43065:SF47">
    <property type="match status" value="1"/>
</dbReference>
<dbReference type="Gene3D" id="3.30.565.10">
    <property type="entry name" value="Histidine kinase-like ATPase, C-terminal domain"/>
    <property type="match status" value="1"/>
</dbReference>
<organism evidence="6 7">
    <name type="scientific">Deefgea piscis</name>
    <dbReference type="NCBI Taxonomy" id="2739061"/>
    <lineage>
        <taxon>Bacteria</taxon>
        <taxon>Pseudomonadati</taxon>
        <taxon>Pseudomonadota</taxon>
        <taxon>Betaproteobacteria</taxon>
        <taxon>Neisseriales</taxon>
        <taxon>Chitinibacteraceae</taxon>
        <taxon>Deefgea</taxon>
    </lineage>
</organism>
<keyword evidence="4" id="KW-0812">Transmembrane</keyword>
<dbReference type="SMART" id="SM00387">
    <property type="entry name" value="HATPase_c"/>
    <property type="match status" value="1"/>
</dbReference>
<dbReference type="EMBL" id="CP054143">
    <property type="protein sequence ID" value="QKJ65991.1"/>
    <property type="molecule type" value="Genomic_DNA"/>
</dbReference>
<dbReference type="PRINTS" id="PR00344">
    <property type="entry name" value="BCTRLSENSOR"/>
</dbReference>
<dbReference type="InterPro" id="IPR003594">
    <property type="entry name" value="HATPase_dom"/>
</dbReference>
<dbReference type="PROSITE" id="PS50109">
    <property type="entry name" value="HIS_KIN"/>
    <property type="match status" value="1"/>
</dbReference>
<keyword evidence="3" id="KW-0597">Phosphoprotein</keyword>
<evidence type="ECO:0000256" key="1">
    <source>
        <dbReference type="ARBA" id="ARBA00000085"/>
    </source>
</evidence>
<accession>A0A6M8SMT9</accession>
<dbReference type="Pfam" id="PF02518">
    <property type="entry name" value="HATPase_c"/>
    <property type="match status" value="1"/>
</dbReference>
<dbReference type="PANTHER" id="PTHR43065">
    <property type="entry name" value="SENSOR HISTIDINE KINASE"/>
    <property type="match status" value="1"/>
</dbReference>
<dbReference type="Proteomes" id="UP000504844">
    <property type="component" value="Chromosome"/>
</dbReference>
<protein>
    <recommendedName>
        <fullName evidence="2">histidine kinase</fullName>
        <ecNumber evidence="2">2.7.13.3</ecNumber>
    </recommendedName>
</protein>
<keyword evidence="4" id="KW-1133">Transmembrane helix</keyword>
<dbReference type="EC" id="2.7.13.3" evidence="2"/>
<evidence type="ECO:0000256" key="3">
    <source>
        <dbReference type="ARBA" id="ARBA00022553"/>
    </source>
</evidence>
<dbReference type="InterPro" id="IPR005467">
    <property type="entry name" value="His_kinase_dom"/>
</dbReference>
<keyword evidence="7" id="KW-1185">Reference proteome</keyword>
<dbReference type="CDD" id="cd00082">
    <property type="entry name" value="HisKA"/>
    <property type="match status" value="1"/>
</dbReference>